<comment type="caution">
    <text evidence="1">The sequence shown here is derived from an EMBL/GenBank/DDBJ whole genome shotgun (WGS) entry which is preliminary data.</text>
</comment>
<gene>
    <name evidence="1" type="ORF">IQ249_05505</name>
</gene>
<reference evidence="1" key="1">
    <citation type="submission" date="2020-10" db="EMBL/GenBank/DDBJ databases">
        <authorList>
            <person name="Castelo-Branco R."/>
            <person name="Eusebio N."/>
            <person name="Adriana R."/>
            <person name="Vieira A."/>
            <person name="Brugerolle De Fraissinette N."/>
            <person name="Rezende De Castro R."/>
            <person name="Schneider M.P."/>
            <person name="Vasconcelos V."/>
            <person name="Leao P.N."/>
        </authorList>
    </citation>
    <scope>NUCLEOTIDE SEQUENCE</scope>
    <source>
        <strain evidence="1">LEGE 07157</strain>
    </source>
</reference>
<sequence length="456" mass="52105">MSFEKDHQQCLEKLVWATHELQVDIDRVKLSRIAELIVQTMTGPWRYFHTPEHIFEVGGTDNAIEVLAALFHDLVYVQVDKSVNFNLTYYISPFIRQIKEKLYIRDRHELPQDTMCEMVMEVFGFAPGRELSPFAGQNEFLSGLICAKVMEPFISSSLILQIVACIEATIPFRPPSKEGFSASEQLYMRLKEINSKYEIGMSVEELRLTVRRAVRMSNRDVGSFANPSSAQFLDGTWSLLPETNHNLQNTTSYTVHQYRVALQKMEGFMNFLRPDIIFQQFDGEPNDAAYQELLARSGRNIQIAKLYLGSKLFTIAVLETLSLRFGSDIPLSTMMGESGELSPDRFSIEKLENFLPAIDKPYTPQNDIENEVLNLLEVGRSKSSGYDIKNSPLTTFIIKFIGFDEIRTLLVQAKAFFQDEISGEEFLAQCNPEVKEIITNGLLRLFDRRKAALQKV</sequence>
<keyword evidence="2" id="KW-1185">Reference proteome</keyword>
<organism evidence="1 2">
    <name type="scientific">Lusitaniella coriacea LEGE 07157</name>
    <dbReference type="NCBI Taxonomy" id="945747"/>
    <lineage>
        <taxon>Bacteria</taxon>
        <taxon>Bacillati</taxon>
        <taxon>Cyanobacteriota</taxon>
        <taxon>Cyanophyceae</taxon>
        <taxon>Spirulinales</taxon>
        <taxon>Lusitaniellaceae</taxon>
        <taxon>Lusitaniella</taxon>
    </lineage>
</organism>
<name>A0A8J7B3U9_9CYAN</name>
<dbReference type="Proteomes" id="UP000654482">
    <property type="component" value="Unassembled WGS sequence"/>
</dbReference>
<evidence type="ECO:0000313" key="2">
    <source>
        <dbReference type="Proteomes" id="UP000654482"/>
    </source>
</evidence>
<evidence type="ECO:0000313" key="1">
    <source>
        <dbReference type="EMBL" id="MBE9115352.1"/>
    </source>
</evidence>
<dbReference type="RefSeq" id="WP_194028445.1">
    <property type="nucleotide sequence ID" value="NZ_JADEWZ010000006.1"/>
</dbReference>
<proteinExistence type="predicted"/>
<dbReference type="AlphaFoldDB" id="A0A8J7B3U9"/>
<dbReference type="EMBL" id="JADEWZ010000006">
    <property type="protein sequence ID" value="MBE9115352.1"/>
    <property type="molecule type" value="Genomic_DNA"/>
</dbReference>
<accession>A0A8J7B3U9</accession>
<protein>
    <submittedName>
        <fullName evidence="1">Uncharacterized protein</fullName>
    </submittedName>
</protein>